<organism evidence="1 2">
    <name type="scientific">Kipferlia bialata</name>
    <dbReference type="NCBI Taxonomy" id="797122"/>
    <lineage>
        <taxon>Eukaryota</taxon>
        <taxon>Metamonada</taxon>
        <taxon>Carpediemonas-like organisms</taxon>
        <taxon>Kipferlia</taxon>
    </lineage>
</organism>
<dbReference type="Proteomes" id="UP000265618">
    <property type="component" value="Unassembled WGS sequence"/>
</dbReference>
<proteinExistence type="predicted"/>
<evidence type="ECO:0000313" key="2">
    <source>
        <dbReference type="Proteomes" id="UP000265618"/>
    </source>
</evidence>
<reference evidence="1 2" key="1">
    <citation type="journal article" date="2018" name="PLoS ONE">
        <title>The draft genome of Kipferlia bialata reveals reductive genome evolution in fornicate parasites.</title>
        <authorList>
            <person name="Tanifuji G."/>
            <person name="Takabayashi S."/>
            <person name="Kume K."/>
            <person name="Takagi M."/>
            <person name="Nakayama T."/>
            <person name="Kamikawa R."/>
            <person name="Inagaki Y."/>
            <person name="Hashimoto T."/>
        </authorList>
    </citation>
    <scope>NUCLEOTIDE SEQUENCE [LARGE SCALE GENOMIC DNA]</scope>
    <source>
        <strain evidence="1">NY0173</strain>
    </source>
</reference>
<comment type="caution">
    <text evidence="1">The sequence shown here is derived from an EMBL/GenBank/DDBJ whole genome shotgun (WGS) entry which is preliminary data.</text>
</comment>
<dbReference type="EMBL" id="BDIP01004834">
    <property type="protein sequence ID" value="GIQ89239.1"/>
    <property type="molecule type" value="Genomic_DNA"/>
</dbReference>
<feature type="non-terminal residue" evidence="1">
    <location>
        <position position="1"/>
    </location>
</feature>
<feature type="non-terminal residue" evidence="1">
    <location>
        <position position="120"/>
    </location>
</feature>
<gene>
    <name evidence="1" type="ORF">KIPB_011663</name>
</gene>
<keyword evidence="2" id="KW-1185">Reference proteome</keyword>
<accession>A0A9K3D8C5</accession>
<dbReference type="AlphaFoldDB" id="A0A9K3D8C5"/>
<sequence>IVSRGSRVRETERADYINRAQKIRHDMQTQIDSFSTSVIPELMEAFCHVPEGHTAMSDMSQTVTSPNISSPEACSDEVRSAVHTALCKFLRHTCSGLIYDTLKPCWDELYQMENAALIQK</sequence>
<name>A0A9K3D8C5_9EUKA</name>
<evidence type="ECO:0000313" key="1">
    <source>
        <dbReference type="EMBL" id="GIQ89239.1"/>
    </source>
</evidence>
<protein>
    <submittedName>
        <fullName evidence="1">Uncharacterized protein</fullName>
    </submittedName>
</protein>